<proteinExistence type="predicted"/>
<evidence type="ECO:0000313" key="2">
    <source>
        <dbReference type="EMBL" id="MBJ6126034.1"/>
    </source>
</evidence>
<name>A0ABS0Y194_9HYPH</name>
<dbReference type="RefSeq" id="WP_199049284.1">
    <property type="nucleotide sequence ID" value="NZ_JAELXT010000009.1"/>
</dbReference>
<dbReference type="EMBL" id="JAELXT010000009">
    <property type="protein sequence ID" value="MBJ6126034.1"/>
    <property type="molecule type" value="Genomic_DNA"/>
</dbReference>
<dbReference type="InterPro" id="IPR024467">
    <property type="entry name" value="Xre/MbcA/ParS-like_toxin-bd"/>
</dbReference>
<feature type="domain" description="Antitoxin Xre/MbcA/ParS-like toxin-binding" evidence="1">
    <location>
        <begin position="68"/>
        <end position="113"/>
    </location>
</feature>
<accession>A0ABS0Y194</accession>
<dbReference type="Pfam" id="PF09722">
    <property type="entry name" value="Xre_MbcA_ParS_C"/>
    <property type="match status" value="1"/>
</dbReference>
<gene>
    <name evidence="2" type="ORF">JAO75_11520</name>
</gene>
<protein>
    <submittedName>
        <fullName evidence="2">DUF2384 domain-containing protein</fullName>
    </submittedName>
</protein>
<evidence type="ECO:0000313" key="3">
    <source>
        <dbReference type="Proteomes" id="UP000620670"/>
    </source>
</evidence>
<dbReference type="Proteomes" id="UP000620670">
    <property type="component" value="Unassembled WGS sequence"/>
</dbReference>
<comment type="caution">
    <text evidence="2">The sequence shown here is derived from an EMBL/GenBank/DDBJ whole genome shotgun (WGS) entry which is preliminary data.</text>
</comment>
<reference evidence="3" key="1">
    <citation type="submission" date="2020-12" db="EMBL/GenBank/DDBJ databases">
        <title>Hymenobacter sp.</title>
        <authorList>
            <person name="Kim M.K."/>
        </authorList>
    </citation>
    <scope>NUCLEOTIDE SEQUENCE [LARGE SCALE GENOMIC DNA]</scope>
    <source>
        <strain evidence="3">BT325</strain>
    </source>
</reference>
<organism evidence="2 3">
    <name type="scientific">Microvirga splendida</name>
    <dbReference type="NCBI Taxonomy" id="2795727"/>
    <lineage>
        <taxon>Bacteria</taxon>
        <taxon>Pseudomonadati</taxon>
        <taxon>Pseudomonadota</taxon>
        <taxon>Alphaproteobacteria</taxon>
        <taxon>Hyphomicrobiales</taxon>
        <taxon>Methylobacteriaceae</taxon>
        <taxon>Microvirga</taxon>
    </lineage>
</organism>
<sequence length="118" mass="13046">MSTDKSEGPHGRVLLFQAATQAAYRLQISEQELATIIGRSDRKNDDCPPKGYQNVSETAALFLRVYHSLDTLAGSDSATTISWLRSYNIALTSCPIELMRSSAGLRDVLDYLESCLCR</sequence>
<keyword evidence="3" id="KW-1185">Reference proteome</keyword>
<evidence type="ECO:0000259" key="1">
    <source>
        <dbReference type="Pfam" id="PF09722"/>
    </source>
</evidence>